<organism evidence="1 2">
    <name type="scientific">Reticulomyxa filosa</name>
    <dbReference type="NCBI Taxonomy" id="46433"/>
    <lineage>
        <taxon>Eukaryota</taxon>
        <taxon>Sar</taxon>
        <taxon>Rhizaria</taxon>
        <taxon>Retaria</taxon>
        <taxon>Foraminifera</taxon>
        <taxon>Monothalamids</taxon>
        <taxon>Reticulomyxidae</taxon>
        <taxon>Reticulomyxa</taxon>
    </lineage>
</organism>
<protein>
    <submittedName>
        <fullName evidence="1">Uncharacterized protein</fullName>
    </submittedName>
</protein>
<dbReference type="AlphaFoldDB" id="X6P2M5"/>
<proteinExistence type="predicted"/>
<dbReference type="Proteomes" id="UP000023152">
    <property type="component" value="Unassembled WGS sequence"/>
</dbReference>
<reference evidence="1 2" key="1">
    <citation type="journal article" date="2013" name="Curr. Biol.">
        <title>The Genome of the Foraminiferan Reticulomyxa filosa.</title>
        <authorList>
            <person name="Glockner G."/>
            <person name="Hulsmann N."/>
            <person name="Schleicher M."/>
            <person name="Noegel A.A."/>
            <person name="Eichinger L."/>
            <person name="Gallinger C."/>
            <person name="Pawlowski J."/>
            <person name="Sierra R."/>
            <person name="Euteneuer U."/>
            <person name="Pillet L."/>
            <person name="Moustafa A."/>
            <person name="Platzer M."/>
            <person name="Groth M."/>
            <person name="Szafranski K."/>
            <person name="Schliwa M."/>
        </authorList>
    </citation>
    <scope>NUCLEOTIDE SEQUENCE [LARGE SCALE GENOMIC DNA]</scope>
</reference>
<accession>X6P2M5</accession>
<dbReference type="EMBL" id="ASPP01004673">
    <property type="protein sequence ID" value="ETO31812.1"/>
    <property type="molecule type" value="Genomic_DNA"/>
</dbReference>
<feature type="non-terminal residue" evidence="1">
    <location>
        <position position="1"/>
    </location>
</feature>
<comment type="caution">
    <text evidence="1">The sequence shown here is derived from an EMBL/GenBank/DDBJ whole genome shotgun (WGS) entry which is preliminary data.</text>
</comment>
<name>X6P2M5_RETFI</name>
<sequence length="138" mass="16128">KYHHSDGVSLPNFILMIINIIFFSFLSPPAVVLFDIVLHFLFGVSFLVNQSLKLTKKNSFLKFNFIFEKTNITMENLLNIKKTDSSSSERIYSEQKEEHKMNQRALEEAMKIIFVKPKKEVEDKIYFESIAVFALKTK</sequence>
<gene>
    <name evidence="1" type="ORF">RFI_05305</name>
</gene>
<evidence type="ECO:0000313" key="1">
    <source>
        <dbReference type="EMBL" id="ETO31812.1"/>
    </source>
</evidence>
<keyword evidence="2" id="KW-1185">Reference proteome</keyword>
<evidence type="ECO:0000313" key="2">
    <source>
        <dbReference type="Proteomes" id="UP000023152"/>
    </source>
</evidence>